<protein>
    <submittedName>
        <fullName evidence="2">Transcriptional regulator, TetR family</fullName>
    </submittedName>
</protein>
<dbReference type="Pfam" id="PF17920">
    <property type="entry name" value="TetR_C_16"/>
    <property type="match status" value="1"/>
</dbReference>
<evidence type="ECO:0000313" key="3">
    <source>
        <dbReference type="Proteomes" id="UP000002007"/>
    </source>
</evidence>
<dbReference type="InterPro" id="IPR041678">
    <property type="entry name" value="TetR_C_16"/>
</dbReference>
<evidence type="ECO:0000313" key="2">
    <source>
        <dbReference type="EMBL" id="ABY22391.1"/>
    </source>
</evidence>
<dbReference type="HOGENOM" id="CLU_069356_10_0_11"/>
<dbReference type="InterPro" id="IPR036271">
    <property type="entry name" value="Tet_transcr_reg_TetR-rel_C_sf"/>
</dbReference>
<dbReference type="SUPFAM" id="SSF48498">
    <property type="entry name" value="Tetracyclin repressor-like, C-terminal domain"/>
    <property type="match status" value="1"/>
</dbReference>
<name>A9WR17_RENSM</name>
<organism evidence="2 3">
    <name type="scientific">Renibacterium salmoninarum (strain ATCC 33209 / DSM 20767 / JCM 11484 / NBRC 15589 / NCIMB 2235)</name>
    <dbReference type="NCBI Taxonomy" id="288705"/>
    <lineage>
        <taxon>Bacteria</taxon>
        <taxon>Bacillati</taxon>
        <taxon>Actinomycetota</taxon>
        <taxon>Actinomycetes</taxon>
        <taxon>Micrococcales</taxon>
        <taxon>Micrococcaceae</taxon>
        <taxon>Renibacterium</taxon>
    </lineage>
</organism>
<dbReference type="EMBL" id="CP000910">
    <property type="protein sequence ID" value="ABY22391.1"/>
    <property type="molecule type" value="Genomic_DNA"/>
</dbReference>
<dbReference type="Proteomes" id="UP000002007">
    <property type="component" value="Chromosome"/>
</dbReference>
<accession>A9WR17</accession>
<dbReference type="KEGG" id="rsa:RSal33209_0644"/>
<dbReference type="STRING" id="288705.RSal33209_0644"/>
<proteinExistence type="predicted"/>
<dbReference type="eggNOG" id="COG1309">
    <property type="taxonomic scope" value="Bacteria"/>
</dbReference>
<reference evidence="3" key="1">
    <citation type="journal article" date="2008" name="J. Bacteriol.">
        <title>Genome sequence of the fish pathogen Renibacterium salmoninarum suggests reductive evolution away from an environmental Arthrobacter ancestor.</title>
        <authorList>
            <person name="Wiens G.D."/>
            <person name="Rockey D.D."/>
            <person name="Wu Z."/>
            <person name="Chang J."/>
            <person name="Levy R."/>
            <person name="Crane S."/>
            <person name="Chen D.S."/>
            <person name="Capri G.R."/>
            <person name="Burnett J.R."/>
            <person name="Sudheesh P.S."/>
            <person name="Schipma M.J."/>
            <person name="Burd H."/>
            <person name="Bhattacharyya A."/>
            <person name="Rhodes L.D."/>
            <person name="Kaul R."/>
            <person name="Strom M.S."/>
        </authorList>
    </citation>
    <scope>NUCLEOTIDE SEQUENCE [LARGE SCALE GENOMIC DNA]</scope>
    <source>
        <strain evidence="3">ATCC 33209 / DSM 20767 / JCM 11484 / NBRC 15589 / NCIMB 2235</strain>
    </source>
</reference>
<evidence type="ECO:0000259" key="1">
    <source>
        <dbReference type="Pfam" id="PF17920"/>
    </source>
</evidence>
<sequence length="132" mass="14425">MPIEPLEVVAKVMVSPPEQRGVTMLNTVIELWDSPVQPALLAVIRSAIASPDKASLLRQFLQKMLLTNALSDISGSIEDKQLRASLLISQLFGLIAARHVLKLEPIASASVDDLVQWVAPTLQRYLTGNIDD</sequence>
<feature type="domain" description="Tetracyclin repressor-like C-terminal" evidence="1">
    <location>
        <begin position="18"/>
        <end position="126"/>
    </location>
</feature>
<dbReference type="AlphaFoldDB" id="A9WR17"/>
<keyword evidence="3" id="KW-1185">Reference proteome</keyword>
<dbReference type="RefSeq" id="WP_012244091.1">
    <property type="nucleotide sequence ID" value="NC_010168.1"/>
</dbReference>
<dbReference type="Gene3D" id="1.10.357.10">
    <property type="entry name" value="Tetracycline Repressor, domain 2"/>
    <property type="match status" value="1"/>
</dbReference>
<gene>
    <name evidence="2" type="ordered locus">RSal33209_0644</name>
</gene>